<dbReference type="GO" id="GO:0016020">
    <property type="term" value="C:membrane"/>
    <property type="evidence" value="ECO:0007669"/>
    <property type="project" value="UniProtKB-SubCell"/>
</dbReference>
<dbReference type="InterPro" id="IPR023352">
    <property type="entry name" value="MAPEG-like_dom_sf"/>
</dbReference>
<keyword evidence="3 5" id="KW-1133">Transmembrane helix</keyword>
<evidence type="ECO:0000313" key="7">
    <source>
        <dbReference type="Proteomes" id="UP000317199"/>
    </source>
</evidence>
<evidence type="ECO:0000256" key="3">
    <source>
        <dbReference type="ARBA" id="ARBA00022989"/>
    </source>
</evidence>
<sequence>MDDKAIWWPAVAMVALTCVVWFRMYFMRIGQMKRERIHPQAVATSAQATARLTDSRAADSFRNLFELPVLFYLALCVAALSGEVTTAVLVLAWLFVALRVLHSAIHCTYNKVMHRFKAHLVGGLVLWALWGVLVWGLLK</sequence>
<evidence type="ECO:0000256" key="4">
    <source>
        <dbReference type="ARBA" id="ARBA00023136"/>
    </source>
</evidence>
<organism evidence="6 7">
    <name type="scientific">Marilutibacter alkalisoli</name>
    <dbReference type="NCBI Taxonomy" id="2591633"/>
    <lineage>
        <taxon>Bacteria</taxon>
        <taxon>Pseudomonadati</taxon>
        <taxon>Pseudomonadota</taxon>
        <taxon>Gammaproteobacteria</taxon>
        <taxon>Lysobacterales</taxon>
        <taxon>Lysobacteraceae</taxon>
        <taxon>Marilutibacter</taxon>
    </lineage>
</organism>
<proteinExistence type="predicted"/>
<dbReference type="KEGG" id="lyj:FKV23_08845"/>
<dbReference type="Proteomes" id="UP000317199">
    <property type="component" value="Chromosome"/>
</dbReference>
<feature type="transmembrane region" description="Helical" evidence="5">
    <location>
        <begin position="6"/>
        <end position="26"/>
    </location>
</feature>
<dbReference type="InterPro" id="IPR001129">
    <property type="entry name" value="Membr-assoc_MAPEG"/>
</dbReference>
<comment type="subcellular location">
    <subcellularLocation>
        <location evidence="1">Membrane</location>
    </subcellularLocation>
</comment>
<feature type="transmembrane region" description="Helical" evidence="5">
    <location>
        <begin position="69"/>
        <end position="96"/>
    </location>
</feature>
<dbReference type="SUPFAM" id="SSF161084">
    <property type="entry name" value="MAPEG domain-like"/>
    <property type="match status" value="1"/>
</dbReference>
<dbReference type="Pfam" id="PF01124">
    <property type="entry name" value="MAPEG"/>
    <property type="match status" value="1"/>
</dbReference>
<evidence type="ECO:0000313" key="6">
    <source>
        <dbReference type="EMBL" id="QDH70188.1"/>
    </source>
</evidence>
<evidence type="ECO:0000256" key="1">
    <source>
        <dbReference type="ARBA" id="ARBA00004370"/>
    </source>
</evidence>
<gene>
    <name evidence="6" type="ORF">FKV23_08845</name>
</gene>
<keyword evidence="4 5" id="KW-0472">Membrane</keyword>
<dbReference type="RefSeq" id="WP_141623523.1">
    <property type="nucleotide sequence ID" value="NZ_CP041242.1"/>
</dbReference>
<dbReference type="OrthoDB" id="5573101at2"/>
<dbReference type="Gene3D" id="1.20.120.550">
    <property type="entry name" value="Membrane associated eicosanoid/glutathione metabolism-like domain"/>
    <property type="match status" value="1"/>
</dbReference>
<keyword evidence="7" id="KW-1185">Reference proteome</keyword>
<keyword evidence="2 5" id="KW-0812">Transmembrane</keyword>
<dbReference type="AlphaFoldDB" id="A0A514BS11"/>
<protein>
    <recommendedName>
        <fullName evidence="8">MAPEG family protein</fullName>
    </recommendedName>
</protein>
<accession>A0A514BS11</accession>
<evidence type="ECO:0008006" key="8">
    <source>
        <dbReference type="Google" id="ProtNLM"/>
    </source>
</evidence>
<reference evidence="6 7" key="1">
    <citation type="submission" date="2019-06" db="EMBL/GenBank/DDBJ databases">
        <title>Lysobacter alkalisoli sp. nov. isolated from saline-alkali soil.</title>
        <authorList>
            <person name="Sun J.-Q."/>
            <person name="Xu L."/>
        </authorList>
    </citation>
    <scope>NUCLEOTIDE SEQUENCE [LARGE SCALE GENOMIC DNA]</scope>
    <source>
        <strain evidence="6 7">SJ-36</strain>
    </source>
</reference>
<feature type="transmembrane region" description="Helical" evidence="5">
    <location>
        <begin position="116"/>
        <end position="138"/>
    </location>
</feature>
<dbReference type="EMBL" id="CP041242">
    <property type="protein sequence ID" value="QDH70188.1"/>
    <property type="molecule type" value="Genomic_DNA"/>
</dbReference>
<name>A0A514BS11_9GAMM</name>
<evidence type="ECO:0000256" key="2">
    <source>
        <dbReference type="ARBA" id="ARBA00022692"/>
    </source>
</evidence>
<evidence type="ECO:0000256" key="5">
    <source>
        <dbReference type="SAM" id="Phobius"/>
    </source>
</evidence>